<accession>A0A5M8QBA2</accession>
<evidence type="ECO:0008006" key="6">
    <source>
        <dbReference type="Google" id="ProtNLM"/>
    </source>
</evidence>
<gene>
    <name evidence="3" type="ORF">ACD591_06135</name>
    <name evidence="2" type="ORF">FOE74_12185</name>
</gene>
<feature type="transmembrane region" description="Helical" evidence="1">
    <location>
        <begin position="88"/>
        <end position="109"/>
    </location>
</feature>
<dbReference type="Proteomes" id="UP001570846">
    <property type="component" value="Unassembled WGS sequence"/>
</dbReference>
<dbReference type="EMBL" id="JBGOGF010000003">
    <property type="protein sequence ID" value="MFA1770862.1"/>
    <property type="molecule type" value="Genomic_DNA"/>
</dbReference>
<dbReference type="RefSeq" id="WP_149098900.1">
    <property type="nucleotide sequence ID" value="NZ_BMMG01000004.1"/>
</dbReference>
<reference evidence="2 4" key="2">
    <citation type="submission" date="2019-09" db="EMBL/GenBank/DDBJ databases">
        <title>A bacterium isolated from glacier soil.</title>
        <authorList>
            <person name="Liu Q."/>
        </authorList>
    </citation>
    <scope>NUCLEOTIDE SEQUENCE [LARGE SCALE GENOMIC DNA]</scope>
    <source>
        <strain evidence="2 4">MDT1-10-3</strain>
    </source>
</reference>
<organism evidence="2 4">
    <name type="scientific">Rufibacter glacialis</name>
    <dbReference type="NCBI Taxonomy" id="1259555"/>
    <lineage>
        <taxon>Bacteria</taxon>
        <taxon>Pseudomonadati</taxon>
        <taxon>Bacteroidota</taxon>
        <taxon>Cytophagia</taxon>
        <taxon>Cytophagales</taxon>
        <taxon>Hymenobacteraceae</taxon>
        <taxon>Rufibacter</taxon>
    </lineage>
</organism>
<dbReference type="AlphaFoldDB" id="A0A5M8QBA2"/>
<reference evidence="2 4" key="1">
    <citation type="submission" date="2019-07" db="EMBL/GenBank/DDBJ databases">
        <authorList>
            <person name="Qu J.-H."/>
        </authorList>
    </citation>
    <scope>NUCLEOTIDE SEQUENCE [LARGE SCALE GENOMIC DNA]</scope>
    <source>
        <strain evidence="2 4">MDT1-10-3</strain>
    </source>
</reference>
<keyword evidence="1" id="KW-1133">Transmembrane helix</keyword>
<keyword evidence="1" id="KW-0472">Membrane</keyword>
<keyword evidence="5" id="KW-1185">Reference proteome</keyword>
<feature type="transmembrane region" description="Helical" evidence="1">
    <location>
        <begin position="65"/>
        <end position="82"/>
    </location>
</feature>
<evidence type="ECO:0000313" key="5">
    <source>
        <dbReference type="Proteomes" id="UP001570846"/>
    </source>
</evidence>
<feature type="transmembrane region" description="Helical" evidence="1">
    <location>
        <begin position="121"/>
        <end position="140"/>
    </location>
</feature>
<proteinExistence type="predicted"/>
<reference evidence="3 5" key="3">
    <citation type="submission" date="2024-08" db="EMBL/GenBank/DDBJ databases">
        <authorList>
            <person name="Wei W."/>
        </authorList>
    </citation>
    <scope>NUCLEOTIDE SEQUENCE [LARGE SCALE GENOMIC DNA]</scope>
    <source>
        <strain evidence="3 5">XU2</strain>
    </source>
</reference>
<dbReference type="SUPFAM" id="SSF55961">
    <property type="entry name" value="Bet v1-like"/>
    <property type="match status" value="1"/>
</dbReference>
<feature type="transmembrane region" description="Helical" evidence="1">
    <location>
        <begin position="35"/>
        <end position="53"/>
    </location>
</feature>
<evidence type="ECO:0000256" key="1">
    <source>
        <dbReference type="SAM" id="Phobius"/>
    </source>
</evidence>
<evidence type="ECO:0000313" key="4">
    <source>
        <dbReference type="Proteomes" id="UP000323866"/>
    </source>
</evidence>
<evidence type="ECO:0000313" key="3">
    <source>
        <dbReference type="EMBL" id="MFA1770862.1"/>
    </source>
</evidence>
<protein>
    <recommendedName>
        <fullName evidence="6">SRPBCC family protein</fullName>
    </recommendedName>
</protein>
<name>A0A5M8QBA2_9BACT</name>
<dbReference type="OrthoDB" id="118637at2"/>
<evidence type="ECO:0000313" key="2">
    <source>
        <dbReference type="EMBL" id="KAA6433239.1"/>
    </source>
</evidence>
<sequence>MSTKPNLRLTYGIILAALYAVVMLCLISADHTLVSISYVFILPLVIGSIPVLFSTKEQLLSYKSLIIIPWGSILLFVLLAFLLKLEGIICLVIIVAPFIMLATVAAFVIRLFRLHAKGPKTPLYSLLVLPLLFLVVERHITPEDSFHTVTTSLEIQAPPPRVWEHVKNVKDIRPQEIQSHFIHLINVPKPVTGHLDREGENATRFISWDKGIQFKFDIQEWTEGQGFTYQVTLDEHSIPPNTLDEHVMVGGQFFDVVKGSYHITPLPSGAALLSLTSTYRVTTTFNAYCALWADFLMDDLHQMILEVIKGRSEKAVLSLNVKPL</sequence>
<dbReference type="EMBL" id="VKKZ01000021">
    <property type="protein sequence ID" value="KAA6433239.1"/>
    <property type="molecule type" value="Genomic_DNA"/>
</dbReference>
<dbReference type="Proteomes" id="UP000323866">
    <property type="component" value="Unassembled WGS sequence"/>
</dbReference>
<keyword evidence="1" id="KW-0812">Transmembrane</keyword>
<feature type="transmembrane region" description="Helical" evidence="1">
    <location>
        <begin position="9"/>
        <end position="29"/>
    </location>
</feature>
<comment type="caution">
    <text evidence="2">The sequence shown here is derived from an EMBL/GenBank/DDBJ whole genome shotgun (WGS) entry which is preliminary data.</text>
</comment>